<dbReference type="EMBL" id="CAJOBP010107428">
    <property type="protein sequence ID" value="CAF4993151.1"/>
    <property type="molecule type" value="Genomic_DNA"/>
</dbReference>
<feature type="compositionally biased region" description="Polar residues" evidence="1">
    <location>
        <begin position="1"/>
        <end position="20"/>
    </location>
</feature>
<feature type="region of interest" description="Disordered" evidence="1">
    <location>
        <begin position="1"/>
        <end position="80"/>
    </location>
</feature>
<dbReference type="AlphaFoldDB" id="A0A822A173"/>
<reference evidence="2" key="1">
    <citation type="submission" date="2021-02" db="EMBL/GenBank/DDBJ databases">
        <authorList>
            <person name="Nowell W R."/>
        </authorList>
    </citation>
    <scope>NUCLEOTIDE SEQUENCE</scope>
</reference>
<accession>A0A822A173</accession>
<protein>
    <submittedName>
        <fullName evidence="2">Uncharacterized protein</fullName>
    </submittedName>
</protein>
<name>A0A822A173_9BILA</name>
<feature type="non-terminal residue" evidence="2">
    <location>
        <position position="80"/>
    </location>
</feature>
<dbReference type="Proteomes" id="UP000663873">
    <property type="component" value="Unassembled WGS sequence"/>
</dbReference>
<comment type="caution">
    <text evidence="2">The sequence shown here is derived from an EMBL/GenBank/DDBJ whole genome shotgun (WGS) entry which is preliminary data.</text>
</comment>
<evidence type="ECO:0000256" key="1">
    <source>
        <dbReference type="SAM" id="MobiDB-lite"/>
    </source>
</evidence>
<feature type="compositionally biased region" description="Polar residues" evidence="1">
    <location>
        <begin position="46"/>
        <end position="63"/>
    </location>
</feature>
<evidence type="ECO:0000313" key="2">
    <source>
        <dbReference type="EMBL" id="CAF4993151.1"/>
    </source>
</evidence>
<evidence type="ECO:0000313" key="3">
    <source>
        <dbReference type="Proteomes" id="UP000663873"/>
    </source>
</evidence>
<feature type="non-terminal residue" evidence="2">
    <location>
        <position position="1"/>
    </location>
</feature>
<gene>
    <name evidence="2" type="ORF">UJA718_LOCUS49935</name>
</gene>
<sequence length="80" mass="8344">PLTPSKQPTQQQLDSLSAHVSTSPPPLPPSSSSTLASDIDKPRGSATWSTVIVGNTSGNSNDHPPNLLGLNDFPRLATQD</sequence>
<organism evidence="2 3">
    <name type="scientific">Rotaria socialis</name>
    <dbReference type="NCBI Taxonomy" id="392032"/>
    <lineage>
        <taxon>Eukaryota</taxon>
        <taxon>Metazoa</taxon>
        <taxon>Spiralia</taxon>
        <taxon>Gnathifera</taxon>
        <taxon>Rotifera</taxon>
        <taxon>Eurotatoria</taxon>
        <taxon>Bdelloidea</taxon>
        <taxon>Philodinida</taxon>
        <taxon>Philodinidae</taxon>
        <taxon>Rotaria</taxon>
    </lineage>
</organism>
<proteinExistence type="predicted"/>
<keyword evidence="3" id="KW-1185">Reference proteome</keyword>